<dbReference type="VEuPathDB" id="FungiDB:sr11294"/>
<feature type="region of interest" description="Disordered" evidence="1">
    <location>
        <begin position="132"/>
        <end position="164"/>
    </location>
</feature>
<dbReference type="InterPro" id="IPR036561">
    <property type="entry name" value="MAM33_sf"/>
</dbReference>
<accession>E6ZW42</accession>
<dbReference type="OrthoDB" id="278212at2759"/>
<evidence type="ECO:0000256" key="1">
    <source>
        <dbReference type="SAM" id="MobiDB-lite"/>
    </source>
</evidence>
<evidence type="ECO:0000313" key="2">
    <source>
        <dbReference type="EMBL" id="CBQ71449.1"/>
    </source>
</evidence>
<dbReference type="InterPro" id="IPR003428">
    <property type="entry name" value="MAM33"/>
</dbReference>
<dbReference type="Gene3D" id="3.10.280.10">
    <property type="entry name" value="Mitochondrial glycoprotein"/>
    <property type="match status" value="1"/>
</dbReference>
<organism evidence="2 3">
    <name type="scientific">Sporisorium reilianum (strain SRZ2)</name>
    <name type="common">Maize head smut fungus</name>
    <dbReference type="NCBI Taxonomy" id="999809"/>
    <lineage>
        <taxon>Eukaryota</taxon>
        <taxon>Fungi</taxon>
        <taxon>Dikarya</taxon>
        <taxon>Basidiomycota</taxon>
        <taxon>Ustilaginomycotina</taxon>
        <taxon>Ustilaginomycetes</taxon>
        <taxon>Ustilaginales</taxon>
        <taxon>Ustilaginaceae</taxon>
        <taxon>Sporisorium</taxon>
    </lineage>
</organism>
<dbReference type="GO" id="GO:0042256">
    <property type="term" value="P:cytosolic ribosome assembly"/>
    <property type="evidence" value="ECO:0007669"/>
    <property type="project" value="TreeGrafter"/>
</dbReference>
<evidence type="ECO:0000313" key="3">
    <source>
        <dbReference type="Proteomes" id="UP000008867"/>
    </source>
</evidence>
<keyword evidence="3" id="KW-1185">Reference proteome</keyword>
<dbReference type="Proteomes" id="UP000008867">
    <property type="component" value="Chromosome 22"/>
</dbReference>
<reference evidence="2 3" key="1">
    <citation type="journal article" date="2010" name="Science">
        <title>Pathogenicity determinants in smut fungi revealed by genome comparison.</title>
        <authorList>
            <person name="Schirawski J."/>
            <person name="Mannhaupt G."/>
            <person name="Muench K."/>
            <person name="Brefort T."/>
            <person name="Schipper K."/>
            <person name="Doehlemann G."/>
            <person name="Di Stasio M."/>
            <person name="Roessel N."/>
            <person name="Mendoza-Mendoza A."/>
            <person name="Pester D."/>
            <person name="Mueller O."/>
            <person name="Winterberg B."/>
            <person name="Meyer E."/>
            <person name="Ghareeb H."/>
            <person name="Wollenberg T."/>
            <person name="Muensterkoetter M."/>
            <person name="Wong P."/>
            <person name="Walter M."/>
            <person name="Stukenbrock E."/>
            <person name="Gueldener U."/>
            <person name="Kahmann R."/>
        </authorList>
    </citation>
    <scope>NUCLEOTIDE SEQUENCE [LARGE SCALE GENOMIC DNA]</scope>
    <source>
        <strain evidence="3">SRZ2</strain>
    </source>
</reference>
<dbReference type="eggNOG" id="KOG2536">
    <property type="taxonomic scope" value="Eukaryota"/>
</dbReference>
<name>E6ZW42_SPORE</name>
<protein>
    <submittedName>
        <fullName evidence="2">Probable Mrb1-Mitochondrial p32 Family Protein</fullName>
    </submittedName>
</protein>
<dbReference type="PANTHER" id="PTHR10826:SF1">
    <property type="entry name" value="COMPLEMENT COMPONENT 1 Q SUBCOMPONENT-BINDING PROTEIN, MITOCHONDRIAL"/>
    <property type="match status" value="1"/>
</dbReference>
<feature type="compositionally biased region" description="Acidic residues" evidence="1">
    <location>
        <begin position="141"/>
        <end position="154"/>
    </location>
</feature>
<dbReference type="SUPFAM" id="SSF54529">
    <property type="entry name" value="Mitochondrial glycoprotein MAM33-like"/>
    <property type="match status" value="1"/>
</dbReference>
<proteinExistence type="predicted"/>
<dbReference type="PANTHER" id="PTHR10826">
    <property type="entry name" value="COMPLEMENT COMPONENT 1"/>
    <property type="match status" value="1"/>
</dbReference>
<gene>
    <name evidence="2" type="ORF">sr11294</name>
</gene>
<dbReference type="AlphaFoldDB" id="E6ZW42"/>
<dbReference type="Pfam" id="PF02330">
    <property type="entry name" value="MAM33"/>
    <property type="match status" value="1"/>
</dbReference>
<dbReference type="EMBL" id="FQ311444">
    <property type="protein sequence ID" value="CBQ71449.1"/>
    <property type="molecule type" value="Genomic_DNA"/>
</dbReference>
<dbReference type="GO" id="GO:0005759">
    <property type="term" value="C:mitochondrial matrix"/>
    <property type="evidence" value="ECO:0007669"/>
    <property type="project" value="InterPro"/>
</dbReference>
<dbReference type="HOGENOM" id="CLU_072692_0_0_1"/>
<sequence length="275" mass="30570">MIARNLSRTLLRAAPRSTTNAVAVARASVRPAVGASSRSMLAGLRSFCATPLSRGQGEYDAELSARLAQELAYEQENSNLFVGDSPTNEPGFVSEFKQTGVWKLIDTPGQDEVSLERQFGNEHIKVLFSVGDIDTSGPLPDENDDGTTPDDAPEQPENPPFPVRVSATVTKPSGGAIMMDAFVQDGEFNIDNIAFYKETDMATRMDADADFKRRGFYLGPQFDTLDEAVQTQWHQFWLERGVDANMALFIPNYAEYKEQREYCSWLANMRDFIEA</sequence>